<reference evidence="1 2" key="1">
    <citation type="journal article" date="2018" name="Front. Plant Sci.">
        <title>Red Clover (Trifolium pratense) and Zigzag Clover (T. medium) - A Picture of Genomic Similarities and Differences.</title>
        <authorList>
            <person name="Dluhosova J."/>
            <person name="Istvanek J."/>
            <person name="Nedelnik J."/>
            <person name="Repkova J."/>
        </authorList>
    </citation>
    <scope>NUCLEOTIDE SEQUENCE [LARGE SCALE GENOMIC DNA]</scope>
    <source>
        <strain evidence="2">cv. 10/8</strain>
        <tissue evidence="1">Leaf</tissue>
    </source>
</reference>
<organism evidence="1 2">
    <name type="scientific">Trifolium medium</name>
    <dbReference type="NCBI Taxonomy" id="97028"/>
    <lineage>
        <taxon>Eukaryota</taxon>
        <taxon>Viridiplantae</taxon>
        <taxon>Streptophyta</taxon>
        <taxon>Embryophyta</taxon>
        <taxon>Tracheophyta</taxon>
        <taxon>Spermatophyta</taxon>
        <taxon>Magnoliopsida</taxon>
        <taxon>eudicotyledons</taxon>
        <taxon>Gunneridae</taxon>
        <taxon>Pentapetalae</taxon>
        <taxon>rosids</taxon>
        <taxon>fabids</taxon>
        <taxon>Fabales</taxon>
        <taxon>Fabaceae</taxon>
        <taxon>Papilionoideae</taxon>
        <taxon>50 kb inversion clade</taxon>
        <taxon>NPAAA clade</taxon>
        <taxon>Hologalegina</taxon>
        <taxon>IRL clade</taxon>
        <taxon>Trifolieae</taxon>
        <taxon>Trifolium</taxon>
    </lineage>
</organism>
<name>A0A392VUQ9_9FABA</name>
<comment type="caution">
    <text evidence="1">The sequence shown here is derived from an EMBL/GenBank/DDBJ whole genome shotgun (WGS) entry which is preliminary data.</text>
</comment>
<protein>
    <submittedName>
        <fullName evidence="1">Uncharacterized protein</fullName>
    </submittedName>
</protein>
<sequence length="44" mass="4914">GKKARRRASSPQLEPPITSWVLSHGTTTLELVVRVILVEQRLCS</sequence>
<feature type="non-terminal residue" evidence="1">
    <location>
        <position position="1"/>
    </location>
</feature>
<evidence type="ECO:0000313" key="2">
    <source>
        <dbReference type="Proteomes" id="UP000265520"/>
    </source>
</evidence>
<keyword evidence="2" id="KW-1185">Reference proteome</keyword>
<proteinExistence type="predicted"/>
<dbReference type="AlphaFoldDB" id="A0A392VUQ9"/>
<evidence type="ECO:0000313" key="1">
    <source>
        <dbReference type="EMBL" id="MCI92134.1"/>
    </source>
</evidence>
<dbReference type="Proteomes" id="UP000265520">
    <property type="component" value="Unassembled WGS sequence"/>
</dbReference>
<dbReference type="EMBL" id="LXQA011291795">
    <property type="protein sequence ID" value="MCI92134.1"/>
    <property type="molecule type" value="Genomic_DNA"/>
</dbReference>
<accession>A0A392VUQ9</accession>